<dbReference type="Proteomes" id="UP000032141">
    <property type="component" value="Unassembled WGS sequence"/>
</dbReference>
<dbReference type="HOGENOM" id="CLU_1605059_0_0_1"/>
<dbReference type="Gramene" id="Bo00907s030.1">
    <property type="protein sequence ID" value="Bo00907s030.1"/>
    <property type="gene ID" value="Bo00907s030"/>
</dbReference>
<dbReference type="SMART" id="SM00497">
    <property type="entry name" value="IENR1"/>
    <property type="match status" value="1"/>
</dbReference>
<dbReference type="NCBIfam" id="TIGR01453">
    <property type="entry name" value="grpIintron_endo"/>
    <property type="match status" value="1"/>
</dbReference>
<evidence type="ECO:0008006" key="3">
    <source>
        <dbReference type="Google" id="ProtNLM"/>
    </source>
</evidence>
<name>A0A0D2ZS54_BRAOL</name>
<proteinExistence type="predicted"/>
<dbReference type="AlphaFoldDB" id="A0A0D2ZS54"/>
<dbReference type="InterPro" id="IPR003647">
    <property type="entry name" value="Intron_nuc_1_rpt"/>
</dbReference>
<evidence type="ECO:0000313" key="1">
    <source>
        <dbReference type="EnsemblPlants" id="Bo00907s030.1"/>
    </source>
</evidence>
<evidence type="ECO:0000313" key="2">
    <source>
        <dbReference type="Proteomes" id="UP000032141"/>
    </source>
</evidence>
<sequence length="166" mass="18289">MHLIALHDTAGSGNPLGISAIRSTKGIGRLSSSERAKIELPDEVKEILVAGSRLGAKHTKEAIAKIKAGALNRSEDALIKNLEHLKNLNASQKHKEHLAKLNASPEQIAIHAHPVIVLNTENGERAEFRSISQAANYLQAHKATIHKYIMKEKLYLDKYLITKKVK</sequence>
<organism evidence="1 2">
    <name type="scientific">Brassica oleracea var. oleracea</name>
    <dbReference type="NCBI Taxonomy" id="109376"/>
    <lineage>
        <taxon>Eukaryota</taxon>
        <taxon>Viridiplantae</taxon>
        <taxon>Streptophyta</taxon>
        <taxon>Embryophyta</taxon>
        <taxon>Tracheophyta</taxon>
        <taxon>Spermatophyta</taxon>
        <taxon>Magnoliopsida</taxon>
        <taxon>eudicotyledons</taxon>
        <taxon>Gunneridae</taxon>
        <taxon>Pentapetalae</taxon>
        <taxon>rosids</taxon>
        <taxon>malvids</taxon>
        <taxon>Brassicales</taxon>
        <taxon>Brassicaceae</taxon>
        <taxon>Brassiceae</taxon>
        <taxon>Brassica</taxon>
    </lineage>
</organism>
<dbReference type="GO" id="GO:0004519">
    <property type="term" value="F:endonuclease activity"/>
    <property type="evidence" value="ECO:0007669"/>
    <property type="project" value="InterPro"/>
</dbReference>
<keyword evidence="2" id="KW-1185">Reference proteome</keyword>
<reference evidence="1" key="1">
    <citation type="journal article" date="2014" name="Genome Biol.">
        <title>Transcriptome and methylome profiling reveals relics of genome dominance in the mesopolyploid Brassica oleracea.</title>
        <authorList>
            <person name="Parkin I.A."/>
            <person name="Koh C."/>
            <person name="Tang H."/>
            <person name="Robinson S.J."/>
            <person name="Kagale S."/>
            <person name="Clarke W.E."/>
            <person name="Town C.D."/>
            <person name="Nixon J."/>
            <person name="Krishnakumar V."/>
            <person name="Bidwell S.L."/>
            <person name="Denoeud F."/>
            <person name="Belcram H."/>
            <person name="Links M.G."/>
            <person name="Just J."/>
            <person name="Clarke C."/>
            <person name="Bender T."/>
            <person name="Huebert T."/>
            <person name="Mason A.S."/>
            <person name="Pires J.C."/>
            <person name="Barker G."/>
            <person name="Moore J."/>
            <person name="Walley P.G."/>
            <person name="Manoli S."/>
            <person name="Batley J."/>
            <person name="Edwards D."/>
            <person name="Nelson M.N."/>
            <person name="Wang X."/>
            <person name="Paterson A.H."/>
            <person name="King G."/>
            <person name="Bancroft I."/>
            <person name="Chalhoub B."/>
            <person name="Sharpe A.G."/>
        </authorList>
    </citation>
    <scope>NUCLEOTIDE SEQUENCE [LARGE SCALE GENOMIC DNA]</scope>
    <source>
        <strain evidence="1">cv. TO1000</strain>
    </source>
</reference>
<reference evidence="1" key="2">
    <citation type="submission" date="2015-06" db="UniProtKB">
        <authorList>
            <consortium name="EnsemblPlants"/>
        </authorList>
    </citation>
    <scope>IDENTIFICATION</scope>
</reference>
<protein>
    <recommendedName>
        <fullName evidence="3">GIY-YIG domain-containing protein</fullName>
    </recommendedName>
</protein>
<dbReference type="InterPro" id="IPR006350">
    <property type="entry name" value="Intron_endoG1"/>
</dbReference>
<dbReference type="EnsemblPlants" id="Bo00907s030.1">
    <property type="protein sequence ID" value="Bo00907s030.1"/>
    <property type="gene ID" value="Bo00907s030"/>
</dbReference>
<accession>A0A0D2ZS54</accession>